<gene>
    <name evidence="5" type="ORF">QYE76_001014</name>
</gene>
<keyword evidence="2" id="KW-0809">Transit peptide</keyword>
<evidence type="ECO:0008006" key="7">
    <source>
        <dbReference type="Google" id="ProtNLM"/>
    </source>
</evidence>
<feature type="region of interest" description="Disordered" evidence="4">
    <location>
        <begin position="254"/>
        <end position="296"/>
    </location>
</feature>
<evidence type="ECO:0000256" key="3">
    <source>
        <dbReference type="PROSITE-ProRule" id="PRU00708"/>
    </source>
</evidence>
<feature type="compositionally biased region" description="Acidic residues" evidence="4">
    <location>
        <begin position="258"/>
        <end position="276"/>
    </location>
</feature>
<keyword evidence="6" id="KW-1185">Reference proteome</keyword>
<dbReference type="InterPro" id="IPR044646">
    <property type="entry name" value="EMB1417-like"/>
</dbReference>
<dbReference type="Proteomes" id="UP001231189">
    <property type="component" value="Unassembled WGS sequence"/>
</dbReference>
<evidence type="ECO:0000256" key="1">
    <source>
        <dbReference type="ARBA" id="ARBA00022737"/>
    </source>
</evidence>
<evidence type="ECO:0000256" key="2">
    <source>
        <dbReference type="ARBA" id="ARBA00022946"/>
    </source>
</evidence>
<evidence type="ECO:0000313" key="5">
    <source>
        <dbReference type="EMBL" id="KAK1626699.1"/>
    </source>
</evidence>
<dbReference type="Gene3D" id="1.25.40.10">
    <property type="entry name" value="Tetratricopeptide repeat domain"/>
    <property type="match status" value="1"/>
</dbReference>
<organism evidence="5 6">
    <name type="scientific">Lolium multiflorum</name>
    <name type="common">Italian ryegrass</name>
    <name type="synonym">Lolium perenne subsp. multiflorum</name>
    <dbReference type="NCBI Taxonomy" id="4521"/>
    <lineage>
        <taxon>Eukaryota</taxon>
        <taxon>Viridiplantae</taxon>
        <taxon>Streptophyta</taxon>
        <taxon>Embryophyta</taxon>
        <taxon>Tracheophyta</taxon>
        <taxon>Spermatophyta</taxon>
        <taxon>Magnoliopsida</taxon>
        <taxon>Liliopsida</taxon>
        <taxon>Poales</taxon>
        <taxon>Poaceae</taxon>
        <taxon>BOP clade</taxon>
        <taxon>Pooideae</taxon>
        <taxon>Poodae</taxon>
        <taxon>Poeae</taxon>
        <taxon>Poeae Chloroplast Group 2 (Poeae type)</taxon>
        <taxon>Loliodinae</taxon>
        <taxon>Loliinae</taxon>
        <taxon>Lolium</taxon>
    </lineage>
</organism>
<dbReference type="NCBIfam" id="TIGR00756">
    <property type="entry name" value="PPR"/>
    <property type="match status" value="1"/>
</dbReference>
<feature type="repeat" description="PPR" evidence="3">
    <location>
        <begin position="160"/>
        <end position="194"/>
    </location>
</feature>
<comment type="caution">
    <text evidence="5">The sequence shown here is derived from an EMBL/GenBank/DDBJ whole genome shotgun (WGS) entry which is preliminary data.</text>
</comment>
<reference evidence="5" key="1">
    <citation type="submission" date="2023-07" db="EMBL/GenBank/DDBJ databases">
        <title>A chromosome-level genome assembly of Lolium multiflorum.</title>
        <authorList>
            <person name="Chen Y."/>
            <person name="Copetti D."/>
            <person name="Kolliker R."/>
            <person name="Studer B."/>
        </authorList>
    </citation>
    <scope>NUCLEOTIDE SEQUENCE</scope>
    <source>
        <strain evidence="5">02402/16</strain>
        <tissue evidence="5">Leaf</tissue>
    </source>
</reference>
<proteinExistence type="predicted"/>
<dbReference type="InterPro" id="IPR011990">
    <property type="entry name" value="TPR-like_helical_dom_sf"/>
</dbReference>
<name>A0AAD8RKD3_LOLMU</name>
<dbReference type="AlphaFoldDB" id="A0AAD8RKD3"/>
<keyword evidence="1" id="KW-0677">Repeat</keyword>
<protein>
    <recommendedName>
        <fullName evidence="7">Pentatricopeptide repeat-containing protein</fullName>
    </recommendedName>
</protein>
<dbReference type="EMBL" id="JAUUTY010000005">
    <property type="protein sequence ID" value="KAK1626699.1"/>
    <property type="molecule type" value="Genomic_DNA"/>
</dbReference>
<evidence type="ECO:0000256" key="4">
    <source>
        <dbReference type="SAM" id="MobiDB-lite"/>
    </source>
</evidence>
<evidence type="ECO:0000313" key="6">
    <source>
        <dbReference type="Proteomes" id="UP001231189"/>
    </source>
</evidence>
<sequence length="296" mass="34219">MLSLRYGTPAFGLVLERAAEVHFRKFNSVVVCGARGPRPRYPRVWKTDKRIGTVSKSQKLVKCIKDLSNVKEEVYGALDSFVAWELEFPLIAVKKALHTLEEEKEWKRIIQVIKWMFNKGQGKTMGSYQTLLTALIEDGRVEEAEELFGKIFSRYMEGLPRIFFMKMISLYYSLGSYQKMFEVFADMEELGVRPDRSIVRMLSVVFKKLDMLDKYEKLNRKYPPPKFEYRYIKGKRIRIAVYPDDNIEEITQRNSGTDELEEAEGINSDNEFEEEASTGLDQNVLGDAASGDLEVV</sequence>
<dbReference type="InterPro" id="IPR002885">
    <property type="entry name" value="PPR_rpt"/>
</dbReference>
<dbReference type="PANTHER" id="PTHR46782:SF1">
    <property type="entry name" value="OS01G0757700 PROTEIN"/>
    <property type="match status" value="1"/>
</dbReference>
<dbReference type="Pfam" id="PF01535">
    <property type="entry name" value="PPR"/>
    <property type="match status" value="2"/>
</dbReference>
<dbReference type="PANTHER" id="PTHR46782">
    <property type="entry name" value="OS01G0757700 PROTEIN"/>
    <property type="match status" value="1"/>
</dbReference>
<dbReference type="PROSITE" id="PS51375">
    <property type="entry name" value="PPR"/>
    <property type="match status" value="1"/>
</dbReference>
<accession>A0AAD8RKD3</accession>